<dbReference type="OrthoDB" id="9783370at2"/>
<dbReference type="InterPro" id="IPR050764">
    <property type="entry name" value="CbbQ/NirQ/NorQ/GpvN"/>
</dbReference>
<evidence type="ECO:0000313" key="2">
    <source>
        <dbReference type="EMBL" id="SEN76191.1"/>
    </source>
</evidence>
<dbReference type="RefSeq" id="WP_089973042.1">
    <property type="nucleotide sequence ID" value="NZ_FOCQ01000022.1"/>
</dbReference>
<name>A0A1H8J6H1_9BACL</name>
<protein>
    <submittedName>
        <fullName evidence="2">AAA domain (Dynein-related subfamily)</fullName>
    </submittedName>
</protein>
<organism evidence="2 3">
    <name type="scientific">Lihuaxuella thermophila</name>
    <dbReference type="NCBI Taxonomy" id="1173111"/>
    <lineage>
        <taxon>Bacteria</taxon>
        <taxon>Bacillati</taxon>
        <taxon>Bacillota</taxon>
        <taxon>Bacilli</taxon>
        <taxon>Bacillales</taxon>
        <taxon>Thermoactinomycetaceae</taxon>
        <taxon>Lihuaxuella</taxon>
    </lineage>
</organism>
<reference evidence="2 3" key="1">
    <citation type="submission" date="2016-10" db="EMBL/GenBank/DDBJ databases">
        <authorList>
            <person name="de Groot N.N."/>
        </authorList>
    </citation>
    <scope>NUCLEOTIDE SEQUENCE [LARGE SCALE GENOMIC DNA]</scope>
    <source>
        <strain evidence="2 3">DSM 46701</strain>
    </source>
</reference>
<dbReference type="AlphaFoldDB" id="A0A1H8J6H1"/>
<evidence type="ECO:0000313" key="3">
    <source>
        <dbReference type="Proteomes" id="UP000199695"/>
    </source>
</evidence>
<dbReference type="Gene3D" id="3.40.50.300">
    <property type="entry name" value="P-loop containing nucleotide triphosphate hydrolases"/>
    <property type="match status" value="1"/>
</dbReference>
<dbReference type="InterPro" id="IPR003593">
    <property type="entry name" value="AAA+_ATPase"/>
</dbReference>
<dbReference type="Proteomes" id="UP000199695">
    <property type="component" value="Unassembled WGS sequence"/>
</dbReference>
<keyword evidence="3" id="KW-1185">Reference proteome</keyword>
<proteinExistence type="predicted"/>
<dbReference type="SMART" id="SM00382">
    <property type="entry name" value="AAA"/>
    <property type="match status" value="1"/>
</dbReference>
<dbReference type="GO" id="GO:0005524">
    <property type="term" value="F:ATP binding"/>
    <property type="evidence" value="ECO:0007669"/>
    <property type="project" value="InterPro"/>
</dbReference>
<evidence type="ECO:0000259" key="1">
    <source>
        <dbReference type="SMART" id="SM00382"/>
    </source>
</evidence>
<dbReference type="PANTHER" id="PTHR42759:SF1">
    <property type="entry name" value="MAGNESIUM-CHELATASE SUBUNIT CHLD"/>
    <property type="match status" value="1"/>
</dbReference>
<dbReference type="InterPro" id="IPR027417">
    <property type="entry name" value="P-loop_NTPase"/>
</dbReference>
<accession>A0A1H8J6H1</accession>
<dbReference type="InterPro" id="IPR011704">
    <property type="entry name" value="ATPase_dyneun-rel_AAA"/>
</dbReference>
<dbReference type="CDD" id="cd00009">
    <property type="entry name" value="AAA"/>
    <property type="match status" value="1"/>
</dbReference>
<sequence>MLDRIQSIHDAFREHGYIADRSVVTALHLVGALRKPLLVEGPAGVGKTEIAKVLATVLDTRLVRLQCYEGLDIHTSLYEWNYPKQMLHIRLSENSGASVQEKEKEIFSTSFLIRRPLLEAISDEKGSPVLLIDEVDRADEEFEAFLLEILGEFQVTIPELGTIRAKHRPYVVLTSNRTRDLSDALRRRCLYLWIPYPDADKEVQILEAKLPGINRRLSEQIVRVMARIRTMALHKVPGVAESLDWAQALMALHRGELNMETIRETLGCLVKDREDWETIEDELEKGNLLREAGLEA</sequence>
<dbReference type="SUPFAM" id="SSF52540">
    <property type="entry name" value="P-loop containing nucleoside triphosphate hydrolases"/>
    <property type="match status" value="1"/>
</dbReference>
<gene>
    <name evidence="2" type="ORF">SAMN05444955_1226</name>
</gene>
<dbReference type="GO" id="GO:0016887">
    <property type="term" value="F:ATP hydrolysis activity"/>
    <property type="evidence" value="ECO:0007669"/>
    <property type="project" value="InterPro"/>
</dbReference>
<dbReference type="Pfam" id="PF07728">
    <property type="entry name" value="AAA_5"/>
    <property type="match status" value="1"/>
</dbReference>
<dbReference type="EMBL" id="FOCQ01000022">
    <property type="protein sequence ID" value="SEN76191.1"/>
    <property type="molecule type" value="Genomic_DNA"/>
</dbReference>
<dbReference type="PANTHER" id="PTHR42759">
    <property type="entry name" value="MOXR FAMILY PROTEIN"/>
    <property type="match status" value="1"/>
</dbReference>
<dbReference type="STRING" id="1173111.SAMN05444955_1226"/>
<feature type="domain" description="AAA+ ATPase" evidence="1">
    <location>
        <begin position="33"/>
        <end position="195"/>
    </location>
</feature>